<dbReference type="Proteomes" id="UP000001555">
    <property type="component" value="Unassembled WGS sequence"/>
</dbReference>
<evidence type="ECO:0000313" key="2">
    <source>
        <dbReference type="EnsemblMetazoa" id="ISCW011025-PA"/>
    </source>
</evidence>
<gene>
    <name evidence="1" type="ORF">IscW_ISCW011025</name>
</gene>
<dbReference type="PaxDb" id="6945-B7Q8X3"/>
<dbReference type="VEuPathDB" id="VectorBase:ISCW011025"/>
<keyword evidence="3" id="KW-1185">Reference proteome</keyword>
<dbReference type="EnsemblMetazoa" id="ISCW011025-RA">
    <property type="protein sequence ID" value="ISCW011025-PA"/>
    <property type="gene ID" value="ISCW011025"/>
</dbReference>
<sequence>MVWVPSVQVAGCCALLPHLSFWHREIFLFFSSDVTVFPKWSSF</sequence>
<accession>B7Q8X3</accession>
<dbReference type="HOGENOM" id="CLU_3242714_0_0_1"/>
<dbReference type="EMBL" id="ABJB010544275">
    <property type="status" value="NOT_ANNOTATED_CDS"/>
    <property type="molecule type" value="Genomic_DNA"/>
</dbReference>
<proteinExistence type="predicted"/>
<dbReference type="VEuPathDB" id="VectorBase:ISCI011025"/>
<dbReference type="AlphaFoldDB" id="B7Q8X3"/>
<dbReference type="InParanoid" id="B7Q8X3"/>
<reference evidence="1 3" key="1">
    <citation type="submission" date="2008-03" db="EMBL/GenBank/DDBJ databases">
        <title>Annotation of Ixodes scapularis.</title>
        <authorList>
            <consortium name="Ixodes scapularis Genome Project Consortium"/>
            <person name="Caler E."/>
            <person name="Hannick L.I."/>
            <person name="Bidwell S."/>
            <person name="Joardar V."/>
            <person name="Thiagarajan M."/>
            <person name="Amedeo P."/>
            <person name="Galinsky K.J."/>
            <person name="Schobel S."/>
            <person name="Inman J."/>
            <person name="Hostetler J."/>
            <person name="Miller J."/>
            <person name="Hammond M."/>
            <person name="Megy K."/>
            <person name="Lawson D."/>
            <person name="Kodira C."/>
            <person name="Sutton G."/>
            <person name="Meyer J."/>
            <person name="Hill C.A."/>
            <person name="Birren B."/>
            <person name="Nene V."/>
            <person name="Collins F."/>
            <person name="Alarcon-Chaidez F."/>
            <person name="Wikel S."/>
            <person name="Strausberg R."/>
        </authorList>
    </citation>
    <scope>NUCLEOTIDE SEQUENCE [LARGE SCALE GENOMIC DNA]</scope>
    <source>
        <strain evidence="3">Wikel</strain>
        <strain evidence="1">Wikel colony</strain>
    </source>
</reference>
<organism>
    <name type="scientific">Ixodes scapularis</name>
    <name type="common">Black-legged tick</name>
    <name type="synonym">Deer tick</name>
    <dbReference type="NCBI Taxonomy" id="6945"/>
    <lineage>
        <taxon>Eukaryota</taxon>
        <taxon>Metazoa</taxon>
        <taxon>Ecdysozoa</taxon>
        <taxon>Arthropoda</taxon>
        <taxon>Chelicerata</taxon>
        <taxon>Arachnida</taxon>
        <taxon>Acari</taxon>
        <taxon>Parasitiformes</taxon>
        <taxon>Ixodida</taxon>
        <taxon>Ixodoidea</taxon>
        <taxon>Ixodidae</taxon>
        <taxon>Ixodinae</taxon>
        <taxon>Ixodes</taxon>
    </lineage>
</organism>
<reference evidence="2" key="2">
    <citation type="submission" date="2020-05" db="UniProtKB">
        <authorList>
            <consortium name="EnsemblMetazoa"/>
        </authorList>
    </citation>
    <scope>IDENTIFICATION</scope>
    <source>
        <strain evidence="2">wikel</strain>
    </source>
</reference>
<dbReference type="EMBL" id="DS886522">
    <property type="protein sequence ID" value="EEC15295.1"/>
    <property type="molecule type" value="Genomic_DNA"/>
</dbReference>
<name>B7Q8X3_IXOSC</name>
<evidence type="ECO:0000313" key="3">
    <source>
        <dbReference type="Proteomes" id="UP000001555"/>
    </source>
</evidence>
<evidence type="ECO:0000313" key="1">
    <source>
        <dbReference type="EMBL" id="EEC15295.1"/>
    </source>
</evidence>
<protein>
    <submittedName>
        <fullName evidence="1 2">Uncharacterized protein</fullName>
    </submittedName>
</protein>